<sequence>MNRLQSFVFCMVVCFGLGVLCTLWGLEAEYRDRLNAAKRAKLDCEAVQMLAQPQPNASGVES</sequence>
<comment type="caution">
    <text evidence="2">The sequence shown here is derived from an EMBL/GenBank/DDBJ whole genome shotgun (WGS) entry which is preliminary data.</text>
</comment>
<organism evidence="2 3">
    <name type="scientific">Zoogloea oryzae</name>
    <dbReference type="NCBI Taxonomy" id="310767"/>
    <lineage>
        <taxon>Bacteria</taxon>
        <taxon>Pseudomonadati</taxon>
        <taxon>Pseudomonadota</taxon>
        <taxon>Betaproteobacteria</taxon>
        <taxon>Rhodocyclales</taxon>
        <taxon>Zoogloeaceae</taxon>
        <taxon>Zoogloea</taxon>
    </lineage>
</organism>
<name>A0ABQ6FAR1_9RHOO</name>
<dbReference type="EMBL" id="BSPX01000029">
    <property type="protein sequence ID" value="GLT22675.1"/>
    <property type="molecule type" value="Genomic_DNA"/>
</dbReference>
<proteinExistence type="predicted"/>
<dbReference type="Proteomes" id="UP001157167">
    <property type="component" value="Unassembled WGS sequence"/>
</dbReference>
<evidence type="ECO:0000313" key="3">
    <source>
        <dbReference type="Proteomes" id="UP001157167"/>
    </source>
</evidence>
<dbReference type="RefSeq" id="WP_284187960.1">
    <property type="nucleotide sequence ID" value="NZ_BSPX01000029.1"/>
</dbReference>
<protein>
    <submittedName>
        <fullName evidence="2">Uncharacterized protein</fullName>
    </submittedName>
</protein>
<keyword evidence="1" id="KW-1133">Transmembrane helix</keyword>
<evidence type="ECO:0000313" key="2">
    <source>
        <dbReference type="EMBL" id="GLT22675.1"/>
    </source>
</evidence>
<gene>
    <name evidence="2" type="ORF">GCM10007933_21350</name>
</gene>
<reference evidence="3" key="1">
    <citation type="journal article" date="2019" name="Int. J. Syst. Evol. Microbiol.">
        <title>The Global Catalogue of Microorganisms (GCM) 10K type strain sequencing project: providing services to taxonomists for standard genome sequencing and annotation.</title>
        <authorList>
            <consortium name="The Broad Institute Genomics Platform"/>
            <consortium name="The Broad Institute Genome Sequencing Center for Infectious Disease"/>
            <person name="Wu L."/>
            <person name="Ma J."/>
        </authorList>
    </citation>
    <scope>NUCLEOTIDE SEQUENCE [LARGE SCALE GENOMIC DNA]</scope>
    <source>
        <strain evidence="3">NBRC 102407</strain>
    </source>
</reference>
<feature type="transmembrane region" description="Helical" evidence="1">
    <location>
        <begin position="6"/>
        <end position="26"/>
    </location>
</feature>
<evidence type="ECO:0000256" key="1">
    <source>
        <dbReference type="SAM" id="Phobius"/>
    </source>
</evidence>
<accession>A0ABQ6FAR1</accession>
<keyword evidence="1" id="KW-0472">Membrane</keyword>
<keyword evidence="1" id="KW-0812">Transmembrane</keyword>
<keyword evidence="3" id="KW-1185">Reference proteome</keyword>